<reference evidence="2" key="2">
    <citation type="submission" date="2023-05" db="EMBL/GenBank/DDBJ databases">
        <authorList>
            <person name="Fouks B."/>
        </authorList>
    </citation>
    <scope>NUCLEOTIDE SEQUENCE</scope>
    <source>
        <strain evidence="2">Stay&amp;Tobe</strain>
        <tissue evidence="2">Testes</tissue>
    </source>
</reference>
<protein>
    <submittedName>
        <fullName evidence="2">Uncharacterized protein</fullName>
    </submittedName>
</protein>
<feature type="compositionally biased region" description="Basic and acidic residues" evidence="1">
    <location>
        <begin position="10"/>
        <end position="21"/>
    </location>
</feature>
<dbReference type="EMBL" id="JASPKZ010010657">
    <property type="protein sequence ID" value="KAJ9574042.1"/>
    <property type="molecule type" value="Genomic_DNA"/>
</dbReference>
<accession>A0AAD7Z5A5</accession>
<evidence type="ECO:0000313" key="3">
    <source>
        <dbReference type="Proteomes" id="UP001233999"/>
    </source>
</evidence>
<proteinExistence type="predicted"/>
<sequence>PILRHLTSTRNRDRALRHTLDPDWPLQDQSQEEDSDSSPFKEMKPGKVIPPQAYEAHTRLSGVSTNDETSLR</sequence>
<name>A0AAD7Z5A5_DIPPU</name>
<gene>
    <name evidence="2" type="ORF">L9F63_008568</name>
</gene>
<feature type="region of interest" description="Disordered" evidence="1">
    <location>
        <begin position="1"/>
        <end position="72"/>
    </location>
</feature>
<feature type="compositionally biased region" description="Polar residues" evidence="1">
    <location>
        <begin position="61"/>
        <end position="72"/>
    </location>
</feature>
<dbReference type="Proteomes" id="UP001233999">
    <property type="component" value="Unassembled WGS sequence"/>
</dbReference>
<evidence type="ECO:0000256" key="1">
    <source>
        <dbReference type="SAM" id="MobiDB-lite"/>
    </source>
</evidence>
<reference evidence="2" key="1">
    <citation type="journal article" date="2023" name="IScience">
        <title>Live-bearing cockroach genome reveals convergent evolutionary mechanisms linked to viviparity in insects and beyond.</title>
        <authorList>
            <person name="Fouks B."/>
            <person name="Harrison M.C."/>
            <person name="Mikhailova A.A."/>
            <person name="Marchal E."/>
            <person name="English S."/>
            <person name="Carruthers M."/>
            <person name="Jennings E.C."/>
            <person name="Chiamaka E.L."/>
            <person name="Frigard R.A."/>
            <person name="Pippel M."/>
            <person name="Attardo G.M."/>
            <person name="Benoit J.B."/>
            <person name="Bornberg-Bauer E."/>
            <person name="Tobe S.S."/>
        </authorList>
    </citation>
    <scope>NUCLEOTIDE SEQUENCE</scope>
    <source>
        <strain evidence="2">Stay&amp;Tobe</strain>
    </source>
</reference>
<keyword evidence="3" id="KW-1185">Reference proteome</keyword>
<feature type="non-terminal residue" evidence="2">
    <location>
        <position position="72"/>
    </location>
</feature>
<dbReference type="AlphaFoldDB" id="A0AAD7Z5A5"/>
<feature type="non-terminal residue" evidence="2">
    <location>
        <position position="1"/>
    </location>
</feature>
<organism evidence="2 3">
    <name type="scientific">Diploptera punctata</name>
    <name type="common">Pacific beetle cockroach</name>
    <dbReference type="NCBI Taxonomy" id="6984"/>
    <lineage>
        <taxon>Eukaryota</taxon>
        <taxon>Metazoa</taxon>
        <taxon>Ecdysozoa</taxon>
        <taxon>Arthropoda</taxon>
        <taxon>Hexapoda</taxon>
        <taxon>Insecta</taxon>
        <taxon>Pterygota</taxon>
        <taxon>Neoptera</taxon>
        <taxon>Polyneoptera</taxon>
        <taxon>Dictyoptera</taxon>
        <taxon>Blattodea</taxon>
        <taxon>Blaberoidea</taxon>
        <taxon>Blaberidae</taxon>
        <taxon>Diplopterinae</taxon>
        <taxon>Diploptera</taxon>
    </lineage>
</organism>
<comment type="caution">
    <text evidence="2">The sequence shown here is derived from an EMBL/GenBank/DDBJ whole genome shotgun (WGS) entry which is preliminary data.</text>
</comment>
<evidence type="ECO:0000313" key="2">
    <source>
        <dbReference type="EMBL" id="KAJ9574042.1"/>
    </source>
</evidence>